<evidence type="ECO:0000313" key="2">
    <source>
        <dbReference type="Proteomes" id="UP000316406"/>
    </source>
</evidence>
<dbReference type="RefSeq" id="WP_143923363.1">
    <property type="nucleotide sequence ID" value="NZ_VLTK01000008.1"/>
</dbReference>
<comment type="caution">
    <text evidence="1">The sequence shown here is derived from an EMBL/GenBank/DDBJ whole genome shotgun (WGS) entry which is preliminary data.</text>
</comment>
<evidence type="ECO:0000313" key="1">
    <source>
        <dbReference type="EMBL" id="TSI14657.1"/>
    </source>
</evidence>
<reference evidence="1 2" key="1">
    <citation type="submission" date="2019-07" db="EMBL/GenBank/DDBJ databases">
        <title>Draft genome sequence of Brevibacterium aurantiacum XU54 isolated from Xinjiang China.</title>
        <authorList>
            <person name="Xu X."/>
        </authorList>
    </citation>
    <scope>NUCLEOTIDE SEQUENCE [LARGE SCALE GENOMIC DNA]</scope>
    <source>
        <strain evidence="1 2">XU54</strain>
    </source>
</reference>
<dbReference type="Proteomes" id="UP000316406">
    <property type="component" value="Unassembled WGS sequence"/>
</dbReference>
<gene>
    <name evidence="1" type="ORF">FO013_15015</name>
</gene>
<protein>
    <submittedName>
        <fullName evidence="1">Uncharacterized protein</fullName>
    </submittedName>
</protein>
<dbReference type="AlphaFoldDB" id="A0A556CB62"/>
<keyword evidence="2" id="KW-1185">Reference proteome</keyword>
<dbReference type="EMBL" id="VLTK01000008">
    <property type="protein sequence ID" value="TSI14657.1"/>
    <property type="molecule type" value="Genomic_DNA"/>
</dbReference>
<dbReference type="OrthoDB" id="9976469at2"/>
<sequence>MNNARLDSRICLVAACPRLTDDTVCWYHHWANNGPLRGLLAQDEQFDPLTTHNFEFSEWVQRSQERVIKLEEFSHKDPWTRQNRQAIRELNEIRLFTSSQLIEPLVSRWQAQHGVSGWRLPPDGWLGETMIAEFPELDLDQISIVPRDTGPVLQVHSFEQWADFMARKNQEAKSPTPEPFAPVTQRRVVNKAIVDGLRRQEECNANVISRHKDALHAYKHHEQRGTLAEVFDDPDVELDVDPDVVVFHQMRKPWMNSSGFSTWDRRDRLAAWAFEQHLLLSPGDIVRYEHVRSSTTKLWWFGSIHPNPHWLNSAGEEDGIRLELAPKRGLFLSDKSQGVLETHLGHENELLLPGDTWWEVVGIRDAVQADSRMGEYQSNERLRAIQMKEIEPYDVEYRAVKLLTCEAEDLTGDNAVSW</sequence>
<accession>A0A556CB62</accession>
<proteinExistence type="predicted"/>
<name>A0A556CB62_BREAU</name>
<organism evidence="1 2">
    <name type="scientific">Brevibacterium aurantiacum</name>
    <dbReference type="NCBI Taxonomy" id="273384"/>
    <lineage>
        <taxon>Bacteria</taxon>
        <taxon>Bacillati</taxon>
        <taxon>Actinomycetota</taxon>
        <taxon>Actinomycetes</taxon>
        <taxon>Micrococcales</taxon>
        <taxon>Brevibacteriaceae</taxon>
        <taxon>Brevibacterium</taxon>
    </lineage>
</organism>